<evidence type="ECO:0000313" key="4">
    <source>
        <dbReference type="EMBL" id="MVN76467.1"/>
    </source>
</evidence>
<sequence>MTIATLNYCRLWLVVLLGLGAAACASDKSLVSHTLNNVAARDNGFFLAREKLAATEATLYKGRLNDYNRILALYPVLDSSTVRATRPDLNDIIKKASLPIQHRSGSDWTDDAYLLVAWARFYKMEFDDAEMTFKYVNSTSKDPFAKQESLIGLMRTFMMLKRMDDAKAVSDLLDKERGLAKDGRELFLTRADYYLKTEEPKQAIAQLERAIPLIPVKNERLRTQYILAQLYQEQNNDKAAAAQLNSILKHNPPYELDFFAKLLLGQVSDLDSQNKARLDKYFAALLKDPKNKEYQDKIYYEMGRLAYRQQHYPEALALLRKSAKVTTTNKSQKGYTYLLAGRIYYENLQKYRLAAAYYDSTTQALPKDNPLYASIKERADILQEFATQYTIIQTQDSLQALARLPAAELDQRLGTYAAAELDARRKAEAKLLAAQNAKAKQQQADASRINSAPSALTGNQRDISNPNGFDAATAVASGAQWYFDNPTSLATARSEFIRRWGDRKLQDNWRTLNTPSNSPNTQQNGGVPVGITGNDQTRVNGGQAPTPAAQPIDPLAEQNALVATYKGSIPTTPAKLQASDQQVEEAMYELGGIYKELLKEKQRGYETYAGQVARYPRGTHAPDADYLLYLYYKDLPDAAKAATYAAALQREFPNSTYAKLIADPLYREHERALHNAVAVRLDSAFSLYKDQYFTRSKAAVARLERQYPKSDLSDRVAYLKMLLAIRTLPPATARPIVEQFIKTYPDSPLLAQAQALASSFQKATTGQLAGALASTDKPVVSMFRPGEVDNRLRILYEDEPTPTLDAPAPAPTPAAPATSLKDATMAPADAAATRAQPKRGARPMAATPAGSPATTPTPPPTGNAPTPTPPTPAPATGNLAPAPVSPPPVPSTAPAVPTAPVVAYTTQLSAAHAVVLVYPKGTAPTADLTSQLATYNGKFFRAANLTVQLAQPLGADQEMVVIRALPGSKVAQSYASKLRGPQSPLARLRGQGYQALIISLANLTLLQEAGGDLAGYQQFYQKVYQ</sequence>
<evidence type="ECO:0000256" key="3">
    <source>
        <dbReference type="SAM" id="SignalP"/>
    </source>
</evidence>
<dbReference type="AlphaFoldDB" id="A0A7K1TDJ7"/>
<dbReference type="Gene3D" id="1.25.40.10">
    <property type="entry name" value="Tetratricopeptide repeat domain"/>
    <property type="match status" value="3"/>
</dbReference>
<dbReference type="EMBL" id="WQKZ01000002">
    <property type="protein sequence ID" value="MVN76467.1"/>
    <property type="molecule type" value="Genomic_DNA"/>
</dbReference>
<reference evidence="4 5" key="1">
    <citation type="submission" date="2019-12" db="EMBL/GenBank/DDBJ databases">
        <title>Hymenobacter sp. HMF4947 Genome sequencing and assembly.</title>
        <authorList>
            <person name="Kang H."/>
            <person name="Cha I."/>
            <person name="Kim H."/>
            <person name="Joh K."/>
        </authorList>
    </citation>
    <scope>NUCLEOTIDE SEQUENCE [LARGE SCALE GENOMIC DNA]</scope>
    <source>
        <strain evidence="4 5">HMF4947</strain>
    </source>
</reference>
<dbReference type="PROSITE" id="PS50005">
    <property type="entry name" value="TPR"/>
    <property type="match status" value="1"/>
</dbReference>
<evidence type="ECO:0008006" key="6">
    <source>
        <dbReference type="Google" id="ProtNLM"/>
    </source>
</evidence>
<dbReference type="InterPro" id="IPR011990">
    <property type="entry name" value="TPR-like_helical_dom_sf"/>
</dbReference>
<feature type="chain" id="PRO_5029870820" description="Tetratricopeptide repeat protein" evidence="3">
    <location>
        <begin position="26"/>
        <end position="1025"/>
    </location>
</feature>
<protein>
    <recommendedName>
        <fullName evidence="6">Tetratricopeptide repeat protein</fullName>
    </recommendedName>
</protein>
<name>A0A7K1TDJ7_9BACT</name>
<proteinExistence type="predicted"/>
<feature type="region of interest" description="Disordered" evidence="2">
    <location>
        <begin position="508"/>
        <end position="551"/>
    </location>
</feature>
<feature type="region of interest" description="Disordered" evidence="2">
    <location>
        <begin position="800"/>
        <end position="895"/>
    </location>
</feature>
<dbReference type="SUPFAM" id="SSF48452">
    <property type="entry name" value="TPR-like"/>
    <property type="match status" value="1"/>
</dbReference>
<feature type="compositionally biased region" description="Polar residues" evidence="2">
    <location>
        <begin position="508"/>
        <end position="525"/>
    </location>
</feature>
<feature type="compositionally biased region" description="Pro residues" evidence="2">
    <location>
        <begin position="855"/>
        <end position="873"/>
    </location>
</feature>
<feature type="compositionally biased region" description="Polar residues" evidence="2">
    <location>
        <begin position="448"/>
        <end position="464"/>
    </location>
</feature>
<feature type="signal peptide" evidence="3">
    <location>
        <begin position="1"/>
        <end position="25"/>
    </location>
</feature>
<feature type="compositionally biased region" description="Low complexity" evidence="2">
    <location>
        <begin position="845"/>
        <end position="854"/>
    </location>
</feature>
<organism evidence="4 5">
    <name type="scientific">Hymenobacter ginkgonis</name>
    <dbReference type="NCBI Taxonomy" id="2682976"/>
    <lineage>
        <taxon>Bacteria</taxon>
        <taxon>Pseudomonadati</taxon>
        <taxon>Bacteroidota</taxon>
        <taxon>Cytophagia</taxon>
        <taxon>Cytophagales</taxon>
        <taxon>Hymenobacteraceae</taxon>
        <taxon>Hymenobacter</taxon>
    </lineage>
</organism>
<keyword evidence="5" id="KW-1185">Reference proteome</keyword>
<evidence type="ECO:0000256" key="1">
    <source>
        <dbReference type="PROSITE-ProRule" id="PRU00339"/>
    </source>
</evidence>
<evidence type="ECO:0000256" key="2">
    <source>
        <dbReference type="SAM" id="MobiDB-lite"/>
    </source>
</evidence>
<dbReference type="RefSeq" id="WP_157564382.1">
    <property type="nucleotide sequence ID" value="NZ_WQKZ01000002.1"/>
</dbReference>
<keyword evidence="1" id="KW-0802">TPR repeat</keyword>
<gene>
    <name evidence="4" type="ORF">GO988_09030</name>
</gene>
<dbReference type="SMART" id="SM00028">
    <property type="entry name" value="TPR"/>
    <property type="match status" value="3"/>
</dbReference>
<evidence type="ECO:0000313" key="5">
    <source>
        <dbReference type="Proteomes" id="UP000441336"/>
    </source>
</evidence>
<comment type="caution">
    <text evidence="4">The sequence shown here is derived from an EMBL/GenBank/DDBJ whole genome shotgun (WGS) entry which is preliminary data.</text>
</comment>
<accession>A0A7K1TDJ7</accession>
<dbReference type="Proteomes" id="UP000441336">
    <property type="component" value="Unassembled WGS sequence"/>
</dbReference>
<feature type="compositionally biased region" description="Low complexity" evidence="2">
    <location>
        <begin position="815"/>
        <end position="835"/>
    </location>
</feature>
<feature type="region of interest" description="Disordered" evidence="2">
    <location>
        <begin position="440"/>
        <end position="464"/>
    </location>
</feature>
<dbReference type="InterPro" id="IPR019734">
    <property type="entry name" value="TPR_rpt"/>
</dbReference>
<keyword evidence="3" id="KW-0732">Signal</keyword>
<feature type="repeat" description="TPR" evidence="1">
    <location>
        <begin position="296"/>
        <end position="329"/>
    </location>
</feature>